<gene>
    <name evidence="2" type="ORF">FTOL_11611</name>
</gene>
<evidence type="ECO:0000313" key="3">
    <source>
        <dbReference type="Proteomes" id="UP001187734"/>
    </source>
</evidence>
<dbReference type="EMBL" id="ONZP01000501">
    <property type="protein sequence ID" value="SPJ85828.1"/>
    <property type="molecule type" value="Genomic_DNA"/>
</dbReference>
<protein>
    <submittedName>
        <fullName evidence="2">Uncharacterized protein</fullName>
    </submittedName>
</protein>
<organism evidence="2 3">
    <name type="scientific">Fusarium torulosum</name>
    <dbReference type="NCBI Taxonomy" id="33205"/>
    <lineage>
        <taxon>Eukaryota</taxon>
        <taxon>Fungi</taxon>
        <taxon>Dikarya</taxon>
        <taxon>Ascomycota</taxon>
        <taxon>Pezizomycotina</taxon>
        <taxon>Sordariomycetes</taxon>
        <taxon>Hypocreomycetidae</taxon>
        <taxon>Hypocreales</taxon>
        <taxon>Nectriaceae</taxon>
        <taxon>Fusarium</taxon>
    </lineage>
</organism>
<comment type="caution">
    <text evidence="2">The sequence shown here is derived from an EMBL/GenBank/DDBJ whole genome shotgun (WGS) entry which is preliminary data.</text>
</comment>
<keyword evidence="3" id="KW-1185">Reference proteome</keyword>
<proteinExistence type="predicted"/>
<sequence>MALHDESVAENLRRYTQWLQACDAAIKTTQAQIDQERQNSAQRRADFKAQIDKDIAQVQRLETRERDIIRELEYYSVVKRLTELGLRGMETLLTKLKHDNIPILKMVEEVQKKHNIARRTANKS</sequence>
<feature type="coiled-coil region" evidence="1">
    <location>
        <begin position="19"/>
        <end position="64"/>
    </location>
</feature>
<keyword evidence="1" id="KW-0175">Coiled coil</keyword>
<dbReference type="Proteomes" id="UP001187734">
    <property type="component" value="Unassembled WGS sequence"/>
</dbReference>
<dbReference type="AlphaFoldDB" id="A0AAE8SN51"/>
<reference evidence="2" key="1">
    <citation type="submission" date="2018-03" db="EMBL/GenBank/DDBJ databases">
        <authorList>
            <person name="Guldener U."/>
        </authorList>
    </citation>
    <scope>NUCLEOTIDE SEQUENCE</scope>
</reference>
<evidence type="ECO:0000256" key="1">
    <source>
        <dbReference type="SAM" id="Coils"/>
    </source>
</evidence>
<name>A0AAE8SN51_9HYPO</name>
<evidence type="ECO:0000313" key="2">
    <source>
        <dbReference type="EMBL" id="SPJ85828.1"/>
    </source>
</evidence>
<accession>A0AAE8SN51</accession>